<comment type="similarity">
    <text evidence="2">Belongs to the TonB family.</text>
</comment>
<comment type="subcellular location">
    <subcellularLocation>
        <location evidence="1">Cell inner membrane</location>
        <topology evidence="1">Single-pass membrane protein</topology>
        <orientation evidence="1">Periplasmic side</orientation>
    </subcellularLocation>
</comment>
<evidence type="ECO:0000256" key="4">
    <source>
        <dbReference type="ARBA" id="ARBA00022475"/>
    </source>
</evidence>
<keyword evidence="6 10" id="KW-0812">Transmembrane</keyword>
<keyword evidence="7" id="KW-0653">Protein transport</keyword>
<feature type="transmembrane region" description="Helical" evidence="10">
    <location>
        <begin position="247"/>
        <end position="266"/>
    </location>
</feature>
<feature type="transmembrane region" description="Helical" evidence="10">
    <location>
        <begin position="6"/>
        <end position="21"/>
    </location>
</feature>
<dbReference type="InterPro" id="IPR006260">
    <property type="entry name" value="TonB/TolA_C"/>
</dbReference>
<name>A0ABW5KIW5_9SPHI</name>
<evidence type="ECO:0000256" key="2">
    <source>
        <dbReference type="ARBA" id="ARBA00006555"/>
    </source>
</evidence>
<protein>
    <submittedName>
        <fullName evidence="12">TonB family protein</fullName>
    </submittedName>
</protein>
<dbReference type="NCBIfam" id="TIGR01352">
    <property type="entry name" value="tonB_Cterm"/>
    <property type="match status" value="1"/>
</dbReference>
<evidence type="ECO:0000256" key="5">
    <source>
        <dbReference type="ARBA" id="ARBA00022519"/>
    </source>
</evidence>
<evidence type="ECO:0000256" key="9">
    <source>
        <dbReference type="ARBA" id="ARBA00023136"/>
    </source>
</evidence>
<evidence type="ECO:0000256" key="1">
    <source>
        <dbReference type="ARBA" id="ARBA00004383"/>
    </source>
</evidence>
<dbReference type="PANTHER" id="PTHR33446:SF2">
    <property type="entry name" value="PROTEIN TONB"/>
    <property type="match status" value="1"/>
</dbReference>
<sequence>MIYILLVNSTIWICYGLYRILFRKLTFFQWNRFYLLGSAVLALLVPIGLFIDVSSNRFIEETIPTVDLSTFLDDQPMLVRSKSANYYIADFLVPIYWCGVFLATCFLVYKLAHIYRMIGCKKNTRSFTFFNKVVMRKDLAKNQTILAHEQVHARQGHTYDILFMEIFRVFNWFNPVLSLYVKELKFQHECIADDACSEDRVAYAELLIANALSVDDVRLLHEFSNESVLKKRIKMLFRRKSKAQLKYMYLIVAPVLALIGLSTLVFNTSKAKHLIGNIESKMENATFSDLKASIHANTISDHAPASRAVLRGEGLTSRANQTFLHDAELDVTAQKDTVQPTDDQRIFTAVEVNPEPIGGIPAFRKWIGEHYTFPEEAIVAKVSGQLVVSFVVERDGSLQHIKLVNDLGYGTGQAAVTLLKSAPKWAPGIQNGRKVRVAYTLPITLDLHEPKPSSREPRLVVKGTAREHIKEPEQEKLFTVTEVTPEPKMGLNAFRKWIGEHYGFPQGAIDAGVKGQIIVSFIVEADGKLTGFKVVKDLGHGTGQAAIDVLRTAEPWMPGVQNGRAVRVSYTLPITLNLEA</sequence>
<feature type="transmembrane region" description="Helical" evidence="10">
    <location>
        <begin position="33"/>
        <end position="51"/>
    </location>
</feature>
<evidence type="ECO:0000313" key="13">
    <source>
        <dbReference type="Proteomes" id="UP001597545"/>
    </source>
</evidence>
<evidence type="ECO:0000256" key="3">
    <source>
        <dbReference type="ARBA" id="ARBA00022448"/>
    </source>
</evidence>
<dbReference type="EMBL" id="JBHULR010000004">
    <property type="protein sequence ID" value="MFD2548184.1"/>
    <property type="molecule type" value="Genomic_DNA"/>
</dbReference>
<evidence type="ECO:0000256" key="6">
    <source>
        <dbReference type="ARBA" id="ARBA00022692"/>
    </source>
</evidence>
<keyword evidence="8 10" id="KW-1133">Transmembrane helix</keyword>
<keyword evidence="4" id="KW-1003">Cell membrane</keyword>
<keyword evidence="9 10" id="KW-0472">Membrane</keyword>
<dbReference type="PROSITE" id="PS52015">
    <property type="entry name" value="TONB_CTD"/>
    <property type="match status" value="2"/>
</dbReference>
<dbReference type="PANTHER" id="PTHR33446">
    <property type="entry name" value="PROTEIN TONB-RELATED"/>
    <property type="match status" value="1"/>
</dbReference>
<keyword evidence="13" id="KW-1185">Reference proteome</keyword>
<dbReference type="InterPro" id="IPR008756">
    <property type="entry name" value="Peptidase_M56"/>
</dbReference>
<comment type="caution">
    <text evidence="12">The sequence shown here is derived from an EMBL/GenBank/DDBJ whole genome shotgun (WGS) entry which is preliminary data.</text>
</comment>
<feature type="transmembrane region" description="Helical" evidence="10">
    <location>
        <begin position="86"/>
        <end position="109"/>
    </location>
</feature>
<evidence type="ECO:0000256" key="8">
    <source>
        <dbReference type="ARBA" id="ARBA00022989"/>
    </source>
</evidence>
<dbReference type="InterPro" id="IPR051045">
    <property type="entry name" value="TonB-dependent_transducer"/>
</dbReference>
<feature type="domain" description="TonB C-terminal" evidence="11">
    <location>
        <begin position="358"/>
        <end position="454"/>
    </location>
</feature>
<evidence type="ECO:0000259" key="11">
    <source>
        <dbReference type="PROSITE" id="PS52015"/>
    </source>
</evidence>
<dbReference type="SUPFAM" id="SSF74653">
    <property type="entry name" value="TolA/TonB C-terminal domain"/>
    <property type="match status" value="2"/>
</dbReference>
<keyword evidence="3" id="KW-0813">Transport</keyword>
<dbReference type="Pfam" id="PF03544">
    <property type="entry name" value="TonB_C"/>
    <property type="match status" value="2"/>
</dbReference>
<gene>
    <name evidence="12" type="ORF">ACFSR5_11060</name>
</gene>
<evidence type="ECO:0000256" key="10">
    <source>
        <dbReference type="SAM" id="Phobius"/>
    </source>
</evidence>
<feature type="domain" description="TonB C-terminal" evidence="11">
    <location>
        <begin position="489"/>
        <end position="580"/>
    </location>
</feature>
<dbReference type="InterPro" id="IPR037682">
    <property type="entry name" value="TonB_C"/>
</dbReference>
<evidence type="ECO:0000313" key="12">
    <source>
        <dbReference type="EMBL" id="MFD2548184.1"/>
    </source>
</evidence>
<proteinExistence type="inferred from homology"/>
<dbReference type="Proteomes" id="UP001597545">
    <property type="component" value="Unassembled WGS sequence"/>
</dbReference>
<reference evidence="13" key="1">
    <citation type="journal article" date="2019" name="Int. J. Syst. Evol. Microbiol.">
        <title>The Global Catalogue of Microorganisms (GCM) 10K type strain sequencing project: providing services to taxonomists for standard genome sequencing and annotation.</title>
        <authorList>
            <consortium name="The Broad Institute Genomics Platform"/>
            <consortium name="The Broad Institute Genome Sequencing Center for Infectious Disease"/>
            <person name="Wu L."/>
            <person name="Ma J."/>
        </authorList>
    </citation>
    <scope>NUCLEOTIDE SEQUENCE [LARGE SCALE GENOMIC DNA]</scope>
    <source>
        <strain evidence="13">KCTC 42662</strain>
    </source>
</reference>
<dbReference type="Pfam" id="PF05569">
    <property type="entry name" value="Peptidase_M56"/>
    <property type="match status" value="1"/>
</dbReference>
<organism evidence="12 13">
    <name type="scientific">Sphingobacterium suaedae</name>
    <dbReference type="NCBI Taxonomy" id="1686402"/>
    <lineage>
        <taxon>Bacteria</taxon>
        <taxon>Pseudomonadati</taxon>
        <taxon>Bacteroidota</taxon>
        <taxon>Sphingobacteriia</taxon>
        <taxon>Sphingobacteriales</taxon>
        <taxon>Sphingobacteriaceae</taxon>
        <taxon>Sphingobacterium</taxon>
    </lineage>
</organism>
<dbReference type="RefSeq" id="WP_380903693.1">
    <property type="nucleotide sequence ID" value="NZ_JBHUEG010000001.1"/>
</dbReference>
<accession>A0ABW5KIW5</accession>
<evidence type="ECO:0000256" key="7">
    <source>
        <dbReference type="ARBA" id="ARBA00022927"/>
    </source>
</evidence>
<keyword evidence="5" id="KW-0997">Cell inner membrane</keyword>
<dbReference type="Gene3D" id="3.30.1150.10">
    <property type="match status" value="2"/>
</dbReference>